<dbReference type="SMART" id="SM00054">
    <property type="entry name" value="EFh"/>
    <property type="match status" value="2"/>
</dbReference>
<sequence>MEPTVLSGPLGHSQWESEQPFPLGFHTLGSDNGGVLYPNETGQTGFQDFTNSDHSQTCQQNEDLVYEDKPVELESLIHFSEFSPGGFKFEDDESAISQLSFLNTHIREFTDKQEGPEEASDCTLTLPFSPKLGELFGKTASGEVCLTQVDPLESSSALSSQEELISLSVPASPSKISETETVEESSLVNLLSDEMPWPPLGSSEEINSRDITEELVNLSQEQRAGLPPFQNSQTLSPETGDKGLFPGQVTDLLVTCSPPTQGSAESGVSSDHLSTSPLQAEGSVPLLDLAVPDTDGSLSLSPTSPGECWASSLHESEVKCTGEISNLTSELGENDSCAVDVPAETSALTATPAEDAFVPGEFSENCFVKDCKVPTEDPVCSEAKPQGNGAMASCLAAADVHNNETLDLVPQKGAQNGSDPDLVTEQQGEERLAGTDPSGGSSDFLVEDLLGSAPEEGRTSEQPVTISLSKMVADDSLPMVSAVNVEEADVSPLKAVFDALDQDGDGFVRIEEFMEFAAAYGADQVKDLTKFLDPSGLGVISFEDFHRGISAITNGDRPVELNSEEVLGFLSLSLVLRPDQREHSSENSGGFHGVANASYEMVLGVKDSPLGPVPLNDSLILQNEVTDSAYLGSESTYSECETFTDEDTGALVPPEMHEDVETDSGIEATLHDPEDGGTRFSLNSELHSHKPALLTVIGGEEEHFEDFGESNTSELLLESTVDGTEQPSDSHLLQTPEQVNGSSLLSPSAPAPLPDCFQSFLREEALDFFCSQCHKQISRLEDLSTRLNFLEMTSAGKRLSSKKVARHLLQNSSMTLDTMSDLTRDIMELADNDITDKVLLLERRVAELEKESEASVEQHARLRQDNLHLVHRANALEEQLKEQEVQAHEQLQQESRRQKDATIKLEREREMELENLHTRLQQLDEENSELRSCVPCLRANIERLEEEKMKLQDERDTMADRLQEETEFRKKMGDKLSHERHQSQKEKEGTQELIEDLRKQLEHLQLYKLEAEAKRGRTPGAGLQEYQTRTREAELEQEIRRLKQDNRSLKDQNDELNGQIINLSIQGAKNLMTASFSDSLAAEINSVSRSELMEAVHKQEEINYRLQDYIDKIIVAIMESNPSILESYLDGGSDSRIPSVQRAEFRRVHFTRTLRFLVSNIQADWVHSLKAQQRKELWDGLFLKGPADQTLLVLMEGIGELRPSINLDHLVSITERFLQNGGLAELLWSYCLETGPSDSPQLRETLQGRIQYYPLLATEILSALENVCQALRNGTDCSLTFVAQVLGKVCVQGQSALVFNEMAPRLSIHTRSDMVWQRVCWKLLQDVPQRCMESVLTGLVQSVSRPDILGRIIGNIVLTNKKAQFVITHKLLLLQYKYETRVLRVLLGYLAADRERRPLLIQVLRAVSQAWANPSAVKHTPIEQQLYVSKALLLSVHLLDDSELHELQSDLLQCMLGGMQSHLDSSVVRIRHMGMVVGECLSSRMDISETKLKFEYDQDDETRELLSLMTAHSDDESEPEPVSRSESPKVTNEIPPPVPNKLPQNNLGRQPDPDLDSDDELTPYDMSDDQEMSAASPPRYLRDCLETLISSEDPMRVELSLIAAEDLVRKNVFAAREISVELTKVLLHMENKYNLNNFLVLRQATMVALTVIDCIPVTQYLTTEFYSLNYSLRQRLDMLEVLVFAARELSSPVSEKRDPSVGVAATGSSDLSPYVNDKPVDWRQEVEKRIQSKTRRLRKGVTQPAPEATPNRYAPVAGHFFFPLLRNYDRPQVTFDLLGSDHLVLGRLIHTLGVFMHLAVNAPVATQMGRALLDFVWSVRYHVDQTVRRGVLFAVCSLLMSVNSQNLLADFGDQLFETRSWLADVAEGDPDGDCRDLAVQSLVLLDKSLKKQLQN</sequence>
<evidence type="ECO:0000256" key="13">
    <source>
        <dbReference type="ARBA" id="ARBA00023136"/>
    </source>
</evidence>
<dbReference type="Pfam" id="PF13499">
    <property type="entry name" value="EF-hand_7"/>
    <property type="match status" value="1"/>
</dbReference>
<keyword evidence="12" id="KW-0175">Coiled coil</keyword>
<name>A0A5C6PPI9_9TELE</name>
<dbReference type="GO" id="GO:0030496">
    <property type="term" value="C:midbody"/>
    <property type="evidence" value="ECO:0007669"/>
    <property type="project" value="UniProtKB-SubCell"/>
</dbReference>
<feature type="domain" description="EF-hand" evidence="17">
    <location>
        <begin position="488"/>
        <end position="523"/>
    </location>
</feature>
<protein>
    <recommendedName>
        <fullName evidence="7">Telomere length regulation protein TEL2 homolog</fullName>
    </recommendedName>
</protein>
<keyword evidence="14" id="KW-0539">Nucleus</keyword>
<dbReference type="Proteomes" id="UP000324091">
    <property type="component" value="Chromosome 1"/>
</dbReference>
<dbReference type="InterPro" id="IPR038528">
    <property type="entry name" value="TEL2_C_sf"/>
</dbReference>
<evidence type="ECO:0000256" key="16">
    <source>
        <dbReference type="SAM" id="MobiDB-lite"/>
    </source>
</evidence>
<evidence type="ECO:0000256" key="12">
    <source>
        <dbReference type="ARBA" id="ARBA00023054"/>
    </source>
</evidence>
<evidence type="ECO:0000256" key="4">
    <source>
        <dbReference type="ARBA" id="ARBA00004626"/>
    </source>
</evidence>
<evidence type="ECO:0000259" key="17">
    <source>
        <dbReference type="PROSITE" id="PS50222"/>
    </source>
</evidence>
<feature type="domain" description="FIP-RBD" evidence="18">
    <location>
        <begin position="1066"/>
        <end position="1128"/>
    </location>
</feature>
<evidence type="ECO:0000256" key="3">
    <source>
        <dbReference type="ARBA" id="ARBA00004496"/>
    </source>
</evidence>
<keyword evidence="20" id="KW-1185">Reference proteome</keyword>
<keyword evidence="11" id="KW-0967">Endosome</keyword>
<keyword evidence="10" id="KW-0132">Cell division</keyword>
<dbReference type="PROSITE" id="PS50222">
    <property type="entry name" value="EF_HAND_2"/>
    <property type="match status" value="1"/>
</dbReference>
<dbReference type="Pfam" id="PF10193">
    <property type="entry name" value="Telomere_reg-2"/>
    <property type="match status" value="1"/>
</dbReference>
<evidence type="ECO:0000256" key="7">
    <source>
        <dbReference type="ARBA" id="ARBA00018231"/>
    </source>
</evidence>
<comment type="caution">
    <text evidence="19">The sequence shown here is derived from an EMBL/GenBank/DDBJ whole genome shotgun (WGS) entry which is preliminary data.</text>
</comment>
<dbReference type="GO" id="GO:0005509">
    <property type="term" value="F:calcium ion binding"/>
    <property type="evidence" value="ECO:0007669"/>
    <property type="project" value="InterPro"/>
</dbReference>
<dbReference type="PANTHER" id="PTHR15726:SF6">
    <property type="entry name" value="RAB11 FAMILY-INTERACTING PROTEIN 3"/>
    <property type="match status" value="1"/>
</dbReference>
<evidence type="ECO:0000256" key="1">
    <source>
        <dbReference type="ARBA" id="ARBA00004123"/>
    </source>
</evidence>
<dbReference type="GO" id="GO:0032456">
    <property type="term" value="P:endocytic recycling"/>
    <property type="evidence" value="ECO:0007669"/>
    <property type="project" value="TreeGrafter"/>
</dbReference>
<dbReference type="InterPro" id="IPR019337">
    <property type="entry name" value="Telomere_length_regulation_dom"/>
</dbReference>
<feature type="region of interest" description="Disordered" evidence="16">
    <location>
        <begin position="969"/>
        <end position="989"/>
    </location>
</feature>
<evidence type="ECO:0000256" key="15">
    <source>
        <dbReference type="ARBA" id="ARBA00023306"/>
    </source>
</evidence>
<evidence type="ECO:0000256" key="14">
    <source>
        <dbReference type="ARBA" id="ARBA00023242"/>
    </source>
</evidence>
<evidence type="ECO:0000256" key="11">
    <source>
        <dbReference type="ARBA" id="ARBA00022753"/>
    </source>
</evidence>
<comment type="subcellular location">
    <subcellularLocation>
        <location evidence="4">Cleavage furrow</location>
    </subcellularLocation>
    <subcellularLocation>
        <location evidence="3">Cytoplasm</location>
    </subcellularLocation>
    <subcellularLocation>
        <location evidence="2">Midbody</location>
    </subcellularLocation>
    <subcellularLocation>
        <location evidence="1">Nucleus</location>
    </subcellularLocation>
    <subcellularLocation>
        <location evidence="5">Recycling endosome membrane</location>
        <topology evidence="5">Peripheral membrane protein</topology>
    </subcellularLocation>
</comment>
<evidence type="ECO:0000256" key="2">
    <source>
        <dbReference type="ARBA" id="ARBA00004214"/>
    </source>
</evidence>
<dbReference type="Pfam" id="PF25450">
    <property type="entry name" value="Rab11-FIP3"/>
    <property type="match status" value="1"/>
</dbReference>
<dbReference type="GO" id="GO:0055038">
    <property type="term" value="C:recycling endosome membrane"/>
    <property type="evidence" value="ECO:0007669"/>
    <property type="project" value="UniProtKB-SubCell"/>
</dbReference>
<dbReference type="FunFam" id="1.20.5.2440:FF:000001">
    <property type="entry name" value="RAB11 family interacting protein 4"/>
    <property type="match status" value="1"/>
</dbReference>
<keyword evidence="8" id="KW-0813">Transport</keyword>
<evidence type="ECO:0000313" key="19">
    <source>
        <dbReference type="EMBL" id="TWW81403.1"/>
    </source>
</evidence>
<comment type="similarity">
    <text evidence="6">Belongs to the TEL2 family.</text>
</comment>
<accession>A0A5C6PPI9</accession>
<dbReference type="CDD" id="cd00051">
    <property type="entry name" value="EFh"/>
    <property type="match status" value="1"/>
</dbReference>
<dbReference type="EMBL" id="RHFK02000001">
    <property type="protein sequence ID" value="TWW81403.1"/>
    <property type="molecule type" value="Genomic_DNA"/>
</dbReference>
<proteinExistence type="inferred from homology"/>
<dbReference type="InterPro" id="IPR057316">
    <property type="entry name" value="Rab11-FIP3/4_dom"/>
</dbReference>
<gene>
    <name evidence="19" type="ORF">D4764_01G0012180</name>
</gene>
<dbReference type="GO" id="GO:0030139">
    <property type="term" value="C:endocytic vesicle"/>
    <property type="evidence" value="ECO:0007669"/>
    <property type="project" value="TreeGrafter"/>
</dbReference>
<dbReference type="GO" id="GO:0032465">
    <property type="term" value="P:regulation of cytokinesis"/>
    <property type="evidence" value="ECO:0007669"/>
    <property type="project" value="TreeGrafter"/>
</dbReference>
<dbReference type="Gene3D" id="1.25.40.720">
    <property type="entry name" value="Telomere length regulation protein 2, C-terminal domain"/>
    <property type="match status" value="2"/>
</dbReference>
<dbReference type="InterPro" id="IPR057348">
    <property type="entry name" value="TELO2_ARM"/>
</dbReference>
<keyword evidence="9" id="KW-0963">Cytoplasm</keyword>
<feature type="region of interest" description="Disordered" evidence="16">
    <location>
        <begin position="410"/>
        <end position="445"/>
    </location>
</feature>
<keyword evidence="15" id="KW-0131">Cell cycle</keyword>
<feature type="region of interest" description="Disordered" evidence="16">
    <location>
        <begin position="254"/>
        <end position="276"/>
    </location>
</feature>
<dbReference type="FunFam" id="1.25.40.720:FF:000001">
    <property type="entry name" value="Telomere length regulation protein TEL2"/>
    <property type="match status" value="1"/>
</dbReference>
<feature type="compositionally biased region" description="Acidic residues" evidence="16">
    <location>
        <begin position="1553"/>
        <end position="1571"/>
    </location>
</feature>
<dbReference type="GO" id="GO:0051301">
    <property type="term" value="P:cell division"/>
    <property type="evidence" value="ECO:0007669"/>
    <property type="project" value="UniProtKB-KW"/>
</dbReference>
<evidence type="ECO:0000256" key="9">
    <source>
        <dbReference type="ARBA" id="ARBA00022490"/>
    </source>
</evidence>
<dbReference type="InterPro" id="IPR037245">
    <property type="entry name" value="FIP-RBD_C_sf"/>
</dbReference>
<evidence type="ECO:0000256" key="10">
    <source>
        <dbReference type="ARBA" id="ARBA00022618"/>
    </source>
</evidence>
<dbReference type="SUPFAM" id="SSF47473">
    <property type="entry name" value="EF-hand"/>
    <property type="match status" value="1"/>
</dbReference>
<evidence type="ECO:0000313" key="20">
    <source>
        <dbReference type="Proteomes" id="UP000324091"/>
    </source>
</evidence>
<dbReference type="Pfam" id="PF25320">
    <property type="entry name" value="TELO2_ARM"/>
    <property type="match status" value="1"/>
</dbReference>
<feature type="compositionally biased region" description="Polar residues" evidence="16">
    <location>
        <begin position="257"/>
        <end position="276"/>
    </location>
</feature>
<keyword evidence="13" id="KW-0472">Membrane</keyword>
<evidence type="ECO:0000256" key="5">
    <source>
        <dbReference type="ARBA" id="ARBA00004654"/>
    </source>
</evidence>
<reference evidence="19 20" key="1">
    <citation type="submission" date="2019-04" db="EMBL/GenBank/DDBJ databases">
        <title>Chromosome genome assembly for Takifugu flavidus.</title>
        <authorList>
            <person name="Xiao S."/>
        </authorList>
    </citation>
    <scope>NUCLEOTIDE SEQUENCE [LARGE SCALE GENOMIC DNA]</scope>
    <source>
        <strain evidence="19">HTHZ2018</strain>
        <tissue evidence="19">Muscle</tissue>
    </source>
</reference>
<evidence type="ECO:0000256" key="8">
    <source>
        <dbReference type="ARBA" id="ARBA00022448"/>
    </source>
</evidence>
<organism evidence="19 20">
    <name type="scientific">Takifugu flavidus</name>
    <name type="common">sansaifugu</name>
    <dbReference type="NCBI Taxonomy" id="433684"/>
    <lineage>
        <taxon>Eukaryota</taxon>
        <taxon>Metazoa</taxon>
        <taxon>Chordata</taxon>
        <taxon>Craniata</taxon>
        <taxon>Vertebrata</taxon>
        <taxon>Euteleostomi</taxon>
        <taxon>Actinopterygii</taxon>
        <taxon>Neopterygii</taxon>
        <taxon>Teleostei</taxon>
        <taxon>Neoteleostei</taxon>
        <taxon>Acanthomorphata</taxon>
        <taxon>Eupercaria</taxon>
        <taxon>Tetraodontiformes</taxon>
        <taxon>Tetradontoidea</taxon>
        <taxon>Tetraodontidae</taxon>
        <taxon>Takifugu</taxon>
    </lineage>
</organism>
<dbReference type="InterPro" id="IPR002048">
    <property type="entry name" value="EF_hand_dom"/>
</dbReference>
<dbReference type="PANTHER" id="PTHR15726">
    <property type="entry name" value="RAB11-FAMILY INTERACTING PROTEIN"/>
    <property type="match status" value="1"/>
</dbReference>
<dbReference type="InterPro" id="IPR019018">
    <property type="entry name" value="Rab-bd_FIP-RBD"/>
</dbReference>
<dbReference type="Pfam" id="PF09457">
    <property type="entry name" value="RBD-FIP"/>
    <property type="match status" value="1"/>
</dbReference>
<dbReference type="Gene3D" id="1.20.5.2440">
    <property type="match status" value="1"/>
</dbReference>
<dbReference type="InterPro" id="IPR051977">
    <property type="entry name" value="Rab11-interacting_regulator"/>
</dbReference>
<feature type="region of interest" description="Disordered" evidence="16">
    <location>
        <begin position="1511"/>
        <end position="1577"/>
    </location>
</feature>
<dbReference type="GO" id="GO:0005634">
    <property type="term" value="C:nucleus"/>
    <property type="evidence" value="ECO:0007669"/>
    <property type="project" value="UniProtKB-SubCell"/>
</dbReference>
<evidence type="ECO:0000259" key="18">
    <source>
        <dbReference type="PROSITE" id="PS51511"/>
    </source>
</evidence>
<dbReference type="FunFam" id="1.25.40.720:FF:000003">
    <property type="entry name" value="Telomere length regulation protein TEL2 homolog"/>
    <property type="match status" value="1"/>
</dbReference>
<dbReference type="GO" id="GO:0032154">
    <property type="term" value="C:cleavage furrow"/>
    <property type="evidence" value="ECO:0007669"/>
    <property type="project" value="UniProtKB-SubCell"/>
</dbReference>
<dbReference type="SUPFAM" id="SSF144270">
    <property type="entry name" value="Eferin C-derminal domain-like"/>
    <property type="match status" value="1"/>
</dbReference>
<dbReference type="InterPro" id="IPR011992">
    <property type="entry name" value="EF-hand-dom_pair"/>
</dbReference>
<dbReference type="Gene3D" id="1.10.238.10">
    <property type="entry name" value="EF-hand"/>
    <property type="match status" value="1"/>
</dbReference>
<evidence type="ECO:0000256" key="6">
    <source>
        <dbReference type="ARBA" id="ARBA00006133"/>
    </source>
</evidence>
<dbReference type="PROSITE" id="PS51511">
    <property type="entry name" value="FIP_RBD"/>
    <property type="match status" value="1"/>
</dbReference>